<accession>A0ABT1JIC4</accession>
<feature type="compositionally biased region" description="Basic and acidic residues" evidence="10">
    <location>
        <begin position="175"/>
        <end position="186"/>
    </location>
</feature>
<sequence>MFENIGWPELFVLLLVGLFIFGPERLPAAAAWLGNTIRKVRDYASGAREQIRSEMGPEFDELRKPLEDLRGLRNLNPKTAITDQARKLFDDDRPLADGAPEKPNGHPTAGSGPARPPEPSLRPGERPPSTPTPPEPTPGEARRRGRPATNAIGAARGRPRPNFPRSAQPVLRSAGFERRTGVTDSI</sequence>
<evidence type="ECO:0000256" key="3">
    <source>
        <dbReference type="ARBA" id="ARBA00022475"/>
    </source>
</evidence>
<name>A0ABT1JIC4_ACTCY</name>
<feature type="compositionally biased region" description="Basic and acidic residues" evidence="10">
    <location>
        <begin position="84"/>
        <end position="104"/>
    </location>
</feature>
<comment type="function">
    <text evidence="9">Part of the twin-arginine translocation (Tat) system that transports large folded proteins containing a characteristic twin-arginine motif in their signal peptide across membranes. Together with TatC, TatB is part of a receptor directly interacting with Tat signal peptides. TatB may form an oligomeric binding site that transiently accommodates folded Tat precursor proteins before their translocation.</text>
</comment>
<evidence type="ECO:0000256" key="9">
    <source>
        <dbReference type="HAMAP-Rule" id="MF_00237"/>
    </source>
</evidence>
<evidence type="ECO:0000256" key="2">
    <source>
        <dbReference type="ARBA" id="ARBA00022448"/>
    </source>
</evidence>
<dbReference type="InterPro" id="IPR018448">
    <property type="entry name" value="TatB"/>
</dbReference>
<feature type="compositionally biased region" description="Pro residues" evidence="10">
    <location>
        <begin position="114"/>
        <end position="137"/>
    </location>
</feature>
<dbReference type="EMBL" id="AUBJ02000001">
    <property type="protein sequence ID" value="MCP2332272.1"/>
    <property type="molecule type" value="Genomic_DNA"/>
</dbReference>
<keyword evidence="7 9" id="KW-0811">Translocation</keyword>
<keyword evidence="2 9" id="KW-0813">Transport</keyword>
<dbReference type="HAMAP" id="MF_00237">
    <property type="entry name" value="TatB"/>
    <property type="match status" value="1"/>
</dbReference>
<keyword evidence="12" id="KW-1185">Reference proteome</keyword>
<dbReference type="NCBIfam" id="TIGR01410">
    <property type="entry name" value="tatB"/>
    <property type="match status" value="1"/>
</dbReference>
<evidence type="ECO:0000313" key="11">
    <source>
        <dbReference type="EMBL" id="MCP2332272.1"/>
    </source>
</evidence>
<dbReference type="InterPro" id="IPR003369">
    <property type="entry name" value="TatA/B/E"/>
</dbReference>
<evidence type="ECO:0000256" key="4">
    <source>
        <dbReference type="ARBA" id="ARBA00022692"/>
    </source>
</evidence>
<dbReference type="Proteomes" id="UP000791080">
    <property type="component" value="Unassembled WGS sequence"/>
</dbReference>
<evidence type="ECO:0000256" key="1">
    <source>
        <dbReference type="ARBA" id="ARBA00004167"/>
    </source>
</evidence>
<comment type="caution">
    <text evidence="11">The sequence shown here is derived from an EMBL/GenBank/DDBJ whole genome shotgun (WGS) entry which is preliminary data.</text>
</comment>
<keyword evidence="8 9" id="KW-0472">Membrane</keyword>
<evidence type="ECO:0000256" key="7">
    <source>
        <dbReference type="ARBA" id="ARBA00023010"/>
    </source>
</evidence>
<evidence type="ECO:0000256" key="10">
    <source>
        <dbReference type="SAM" id="MobiDB-lite"/>
    </source>
</evidence>
<comment type="similarity">
    <text evidence="9">Belongs to the TatB family.</text>
</comment>
<keyword evidence="6 9" id="KW-1133">Transmembrane helix</keyword>
<reference evidence="11 12" key="1">
    <citation type="submission" date="2022-06" db="EMBL/GenBank/DDBJ databases">
        <title>Genomic Encyclopedia of Type Strains, Phase I: the one thousand microbial genomes (KMG-I) project.</title>
        <authorList>
            <person name="Kyrpides N."/>
        </authorList>
    </citation>
    <scope>NUCLEOTIDE SEQUENCE [LARGE SCALE GENOMIC DNA]</scope>
    <source>
        <strain evidence="11 12">DSM 43889</strain>
    </source>
</reference>
<comment type="subcellular location">
    <subcellularLocation>
        <location evidence="9">Cell membrane</location>
        <topology evidence="9">Single-pass membrane protein</topology>
    </subcellularLocation>
    <subcellularLocation>
        <location evidence="1">Membrane</location>
        <topology evidence="1">Single-pass membrane protein</topology>
    </subcellularLocation>
</comment>
<protein>
    <recommendedName>
        <fullName evidence="9">Sec-independent protein translocase protein TatB</fullName>
    </recommendedName>
</protein>
<dbReference type="Gene3D" id="1.20.5.3310">
    <property type="match status" value="1"/>
</dbReference>
<evidence type="ECO:0000313" key="12">
    <source>
        <dbReference type="Proteomes" id="UP000791080"/>
    </source>
</evidence>
<proteinExistence type="inferred from homology"/>
<dbReference type="PRINTS" id="PR01506">
    <property type="entry name" value="TATBPROTEIN"/>
</dbReference>
<evidence type="ECO:0000256" key="6">
    <source>
        <dbReference type="ARBA" id="ARBA00022989"/>
    </source>
</evidence>
<feature type="region of interest" description="Disordered" evidence="10">
    <location>
        <begin position="77"/>
        <end position="186"/>
    </location>
</feature>
<comment type="subunit">
    <text evidence="9">The Tat system comprises two distinct complexes: a TatABC complex, containing multiple copies of TatA, TatB and TatC subunits, and a separate TatA complex, containing only TatA subunits. Substrates initially bind to the TatABC complex, which probably triggers association of the separate TatA complex to form the active translocon.</text>
</comment>
<evidence type="ECO:0000256" key="5">
    <source>
        <dbReference type="ARBA" id="ARBA00022927"/>
    </source>
</evidence>
<gene>
    <name evidence="9" type="primary">tatB</name>
    <name evidence="11" type="ORF">G443_002542</name>
</gene>
<organism evidence="11 12">
    <name type="scientific">Actinoalloteichus caeruleus DSM 43889</name>
    <dbReference type="NCBI Taxonomy" id="1120930"/>
    <lineage>
        <taxon>Bacteria</taxon>
        <taxon>Bacillati</taxon>
        <taxon>Actinomycetota</taxon>
        <taxon>Actinomycetes</taxon>
        <taxon>Pseudonocardiales</taxon>
        <taxon>Pseudonocardiaceae</taxon>
        <taxon>Actinoalloteichus</taxon>
        <taxon>Actinoalloteichus cyanogriseus</taxon>
    </lineage>
</organism>
<keyword evidence="5 9" id="KW-0653">Protein transport</keyword>
<evidence type="ECO:0000256" key="8">
    <source>
        <dbReference type="ARBA" id="ARBA00023136"/>
    </source>
</evidence>
<keyword evidence="3 9" id="KW-1003">Cell membrane</keyword>
<keyword evidence="4 9" id="KW-0812">Transmembrane</keyword>
<dbReference type="Pfam" id="PF02416">
    <property type="entry name" value="TatA_B_E"/>
    <property type="match status" value="1"/>
</dbReference>